<dbReference type="EMBL" id="JADULK010000003">
    <property type="protein sequence ID" value="MBH1929752.1"/>
    <property type="molecule type" value="Genomic_DNA"/>
</dbReference>
<dbReference type="RefSeq" id="WP_197663608.1">
    <property type="nucleotide sequence ID" value="NZ_JADULK010000003.1"/>
</dbReference>
<gene>
    <name evidence="1" type="ORF">I5U13_08780</name>
</gene>
<keyword evidence="2" id="KW-1185">Reference proteome</keyword>
<dbReference type="Proteomes" id="UP000624159">
    <property type="component" value="Unassembled WGS sequence"/>
</dbReference>
<reference evidence="1 2" key="1">
    <citation type="submission" date="2020-11" db="EMBL/GenBank/DDBJ databases">
        <title>Enhanced detection system for hospital associated transmission using whole genome sequencing surveillance.</title>
        <authorList>
            <person name="Harrison L.H."/>
            <person name="Van Tyne D."/>
            <person name="Marsh J.W."/>
            <person name="Griffith M.P."/>
            <person name="Snyder D.J."/>
            <person name="Cooper V.S."/>
            <person name="Mustapha M."/>
        </authorList>
    </citation>
    <scope>NUCLEOTIDE SEQUENCE [LARGE SCALE GENOMIC DNA]</scope>
    <source>
        <strain evidence="1 2">SER00230</strain>
    </source>
</reference>
<protein>
    <submittedName>
        <fullName evidence="1">Uncharacterized protein</fullName>
    </submittedName>
</protein>
<sequence length="134" mass="15696">MTDESGYMEYDFSSLKKLREFDGEESERLFINYFETKGNYKFKTAVEFKELDNVLIDNIYLVMNNDPRRKGKKIFFTGSAVECNKNELLDFIKGPVEKHDLIIPLVIIPVRNGNPPDYIITTQEDPIFEVMVNR</sequence>
<comment type="caution">
    <text evidence="1">The sequence shown here is derived from an EMBL/GenBank/DDBJ whole genome shotgun (WGS) entry which is preliminary data.</text>
</comment>
<evidence type="ECO:0000313" key="1">
    <source>
        <dbReference type="EMBL" id="MBH1929752.1"/>
    </source>
</evidence>
<evidence type="ECO:0000313" key="2">
    <source>
        <dbReference type="Proteomes" id="UP000624159"/>
    </source>
</evidence>
<name>A0ABS0MEE4_SERRU</name>
<accession>A0ABS0MEE4</accession>
<proteinExistence type="predicted"/>
<organism evidence="1 2">
    <name type="scientific">Serratia rubidaea</name>
    <name type="common">Serratia marinorubra</name>
    <dbReference type="NCBI Taxonomy" id="61652"/>
    <lineage>
        <taxon>Bacteria</taxon>
        <taxon>Pseudomonadati</taxon>
        <taxon>Pseudomonadota</taxon>
        <taxon>Gammaproteobacteria</taxon>
        <taxon>Enterobacterales</taxon>
        <taxon>Yersiniaceae</taxon>
        <taxon>Serratia</taxon>
    </lineage>
</organism>